<comment type="similarity">
    <text evidence="1">Belongs to the alpha-carbonic anhydrase family.</text>
</comment>
<evidence type="ECO:0000259" key="8">
    <source>
        <dbReference type="PROSITE" id="PS51144"/>
    </source>
</evidence>
<dbReference type="EC" id="4.2.1.1" evidence="2"/>
<evidence type="ECO:0000256" key="3">
    <source>
        <dbReference type="ARBA" id="ARBA00022723"/>
    </source>
</evidence>
<keyword evidence="5" id="KW-0456">Lyase</keyword>
<feature type="signal peptide" evidence="7">
    <location>
        <begin position="1"/>
        <end position="16"/>
    </location>
</feature>
<name>A0A6A5YPY0_9PLEO</name>
<evidence type="ECO:0000313" key="10">
    <source>
        <dbReference type="Proteomes" id="UP000799770"/>
    </source>
</evidence>
<keyword evidence="3" id="KW-0479">Metal-binding</keyword>
<feature type="domain" description="Alpha-carbonic anhydrase" evidence="8">
    <location>
        <begin position="37"/>
        <end position="280"/>
    </location>
</feature>
<dbReference type="Gene3D" id="3.10.200.10">
    <property type="entry name" value="Alpha carbonic anhydrase"/>
    <property type="match status" value="1"/>
</dbReference>
<comment type="catalytic activity">
    <reaction evidence="6">
        <text>hydrogencarbonate + H(+) = CO2 + H2O</text>
        <dbReference type="Rhea" id="RHEA:10748"/>
        <dbReference type="ChEBI" id="CHEBI:15377"/>
        <dbReference type="ChEBI" id="CHEBI:15378"/>
        <dbReference type="ChEBI" id="CHEBI:16526"/>
        <dbReference type="ChEBI" id="CHEBI:17544"/>
        <dbReference type="EC" id="4.2.1.1"/>
    </reaction>
</comment>
<keyword evidence="7" id="KW-0732">Signal</keyword>
<evidence type="ECO:0000256" key="7">
    <source>
        <dbReference type="SAM" id="SignalP"/>
    </source>
</evidence>
<protein>
    <recommendedName>
        <fullName evidence="2">carbonic anhydrase</fullName>
        <ecNumber evidence="2">4.2.1.1</ecNumber>
    </recommendedName>
</protein>
<evidence type="ECO:0000256" key="1">
    <source>
        <dbReference type="ARBA" id="ARBA00010718"/>
    </source>
</evidence>
<gene>
    <name evidence="9" type="ORF">BDV96DRAFT_503125</name>
</gene>
<feature type="chain" id="PRO_5025662784" description="carbonic anhydrase" evidence="7">
    <location>
        <begin position="17"/>
        <end position="332"/>
    </location>
</feature>
<sequence>MLFGTLLLASTASATCLHGLSKFKKRAEGAEGEVTVGRFGYTDTFGPLNWAALAPENEACKTGTNQSPINIDETIPLATEKPVIDIPEQPVELENLGTTVEVIVNGTTKFAGTDFRLKQFHFHMTAEHRVNEEFFPMEAHFVHEGVTDPNQLAVISVLFQLSTSAATPILSGLQPHLAAIASPGTKTAIEAGLDFTSLIEHVQTTDLFQYSGSLTTPPCSEGVLFLITKEPLDVDVPVFNEMKKIIGFNARYSQNSLGQQNLVAVAGLAGTEGQVVVDVNAKIAAKEAVAAGGDEPPTAVVAPVTKGQTITITEIQGQATEVVGVVVKRDRV</sequence>
<reference evidence="9" key="1">
    <citation type="journal article" date="2020" name="Stud. Mycol.">
        <title>101 Dothideomycetes genomes: a test case for predicting lifestyles and emergence of pathogens.</title>
        <authorList>
            <person name="Haridas S."/>
            <person name="Albert R."/>
            <person name="Binder M."/>
            <person name="Bloem J."/>
            <person name="Labutti K."/>
            <person name="Salamov A."/>
            <person name="Andreopoulos B."/>
            <person name="Baker S."/>
            <person name="Barry K."/>
            <person name="Bills G."/>
            <person name="Bluhm B."/>
            <person name="Cannon C."/>
            <person name="Castanera R."/>
            <person name="Culley D."/>
            <person name="Daum C."/>
            <person name="Ezra D."/>
            <person name="Gonzalez J."/>
            <person name="Henrissat B."/>
            <person name="Kuo A."/>
            <person name="Liang C."/>
            <person name="Lipzen A."/>
            <person name="Lutzoni F."/>
            <person name="Magnuson J."/>
            <person name="Mondo S."/>
            <person name="Nolan M."/>
            <person name="Ohm R."/>
            <person name="Pangilinan J."/>
            <person name="Park H.-J."/>
            <person name="Ramirez L."/>
            <person name="Alfaro M."/>
            <person name="Sun H."/>
            <person name="Tritt A."/>
            <person name="Yoshinaga Y."/>
            <person name="Zwiers L.-H."/>
            <person name="Turgeon B."/>
            <person name="Goodwin S."/>
            <person name="Spatafora J."/>
            <person name="Crous P."/>
            <person name="Grigoriev I."/>
        </authorList>
    </citation>
    <scope>NUCLEOTIDE SEQUENCE</scope>
    <source>
        <strain evidence="9">CBS 627.86</strain>
    </source>
</reference>
<dbReference type="PANTHER" id="PTHR18952:SF265">
    <property type="entry name" value="CARBONIC ANHYDRASE"/>
    <property type="match status" value="1"/>
</dbReference>
<dbReference type="PROSITE" id="PS51144">
    <property type="entry name" value="ALPHA_CA_2"/>
    <property type="match status" value="1"/>
</dbReference>
<dbReference type="GO" id="GO:0004089">
    <property type="term" value="F:carbonate dehydratase activity"/>
    <property type="evidence" value="ECO:0007669"/>
    <property type="project" value="UniProtKB-EC"/>
</dbReference>
<evidence type="ECO:0000256" key="5">
    <source>
        <dbReference type="ARBA" id="ARBA00023239"/>
    </source>
</evidence>
<dbReference type="OrthoDB" id="429145at2759"/>
<dbReference type="GO" id="GO:0008270">
    <property type="term" value="F:zinc ion binding"/>
    <property type="evidence" value="ECO:0007669"/>
    <property type="project" value="InterPro"/>
</dbReference>
<proteinExistence type="inferred from homology"/>
<dbReference type="PANTHER" id="PTHR18952">
    <property type="entry name" value="CARBONIC ANHYDRASE"/>
    <property type="match status" value="1"/>
</dbReference>
<dbReference type="EMBL" id="ML977343">
    <property type="protein sequence ID" value="KAF2109185.1"/>
    <property type="molecule type" value="Genomic_DNA"/>
</dbReference>
<dbReference type="AlphaFoldDB" id="A0A6A5YPY0"/>
<dbReference type="InterPro" id="IPR023561">
    <property type="entry name" value="Carbonic_anhydrase_a-class"/>
</dbReference>
<dbReference type="Pfam" id="PF00194">
    <property type="entry name" value="Carb_anhydrase"/>
    <property type="match status" value="1"/>
</dbReference>
<evidence type="ECO:0000313" key="9">
    <source>
        <dbReference type="EMBL" id="KAF2109185.1"/>
    </source>
</evidence>
<dbReference type="InterPro" id="IPR036398">
    <property type="entry name" value="CA_dom_sf"/>
</dbReference>
<evidence type="ECO:0000256" key="2">
    <source>
        <dbReference type="ARBA" id="ARBA00012925"/>
    </source>
</evidence>
<dbReference type="InterPro" id="IPR041891">
    <property type="entry name" value="Alpha_CA_prokaryot-like"/>
</dbReference>
<dbReference type="CDD" id="cd03124">
    <property type="entry name" value="alpha_CA_prokaryotic_like"/>
    <property type="match status" value="1"/>
</dbReference>
<evidence type="ECO:0000256" key="6">
    <source>
        <dbReference type="ARBA" id="ARBA00048348"/>
    </source>
</evidence>
<accession>A0A6A5YPY0</accession>
<keyword evidence="10" id="KW-1185">Reference proteome</keyword>
<keyword evidence="4" id="KW-0862">Zinc</keyword>
<dbReference type="SUPFAM" id="SSF51069">
    <property type="entry name" value="Carbonic anhydrase"/>
    <property type="match status" value="1"/>
</dbReference>
<organism evidence="9 10">
    <name type="scientific">Lophiotrema nucula</name>
    <dbReference type="NCBI Taxonomy" id="690887"/>
    <lineage>
        <taxon>Eukaryota</taxon>
        <taxon>Fungi</taxon>
        <taxon>Dikarya</taxon>
        <taxon>Ascomycota</taxon>
        <taxon>Pezizomycotina</taxon>
        <taxon>Dothideomycetes</taxon>
        <taxon>Pleosporomycetidae</taxon>
        <taxon>Pleosporales</taxon>
        <taxon>Lophiotremataceae</taxon>
        <taxon>Lophiotrema</taxon>
    </lineage>
</organism>
<dbReference type="SMART" id="SM01057">
    <property type="entry name" value="Carb_anhydrase"/>
    <property type="match status" value="1"/>
</dbReference>
<evidence type="ECO:0000256" key="4">
    <source>
        <dbReference type="ARBA" id="ARBA00022833"/>
    </source>
</evidence>
<dbReference type="Proteomes" id="UP000799770">
    <property type="component" value="Unassembled WGS sequence"/>
</dbReference>
<dbReference type="InterPro" id="IPR001148">
    <property type="entry name" value="CA_dom"/>
</dbReference>